<dbReference type="GO" id="GO:0031505">
    <property type="term" value="P:fungal-type cell wall organization"/>
    <property type="evidence" value="ECO:0007669"/>
    <property type="project" value="TreeGrafter"/>
</dbReference>
<dbReference type="InterPro" id="IPR009571">
    <property type="entry name" value="SUR7/Rim9-like_fungi"/>
</dbReference>
<proteinExistence type="predicted"/>
<feature type="transmembrane region" description="Helical" evidence="2">
    <location>
        <begin position="155"/>
        <end position="177"/>
    </location>
</feature>
<reference evidence="3" key="1">
    <citation type="journal article" date="2022" name="bioRxiv">
        <title>Deciphering the potential niche of two novel black yeast fungi from a biological soil crust based on their genomes, phenotypes, and melanin regulation.</title>
        <authorList>
            <consortium name="DOE Joint Genome Institute"/>
            <person name="Carr E.C."/>
            <person name="Barton Q."/>
            <person name="Grambo S."/>
            <person name="Sullivan M."/>
            <person name="Renfro C.M."/>
            <person name="Kuo A."/>
            <person name="Pangilinan J."/>
            <person name="Lipzen A."/>
            <person name="Keymanesh K."/>
            <person name="Savage E."/>
            <person name="Barry K."/>
            <person name="Grigoriev I.V."/>
            <person name="Riekhof W.R."/>
            <person name="Harris S.S."/>
        </authorList>
    </citation>
    <scope>NUCLEOTIDE SEQUENCE</scope>
    <source>
        <strain evidence="3">JF 03-4F</strain>
    </source>
</reference>
<dbReference type="PANTHER" id="PTHR28019:SF3">
    <property type="entry name" value="INTEGRAL MEMBRANE PROTEIN (AFU_ORTHOLOGUE AFUA_6G07470)"/>
    <property type="match status" value="1"/>
</dbReference>
<name>A0AAN6IG78_9EURO</name>
<dbReference type="EMBL" id="MU404353">
    <property type="protein sequence ID" value="KAI1614244.1"/>
    <property type="molecule type" value="Genomic_DNA"/>
</dbReference>
<dbReference type="GO" id="GO:0051285">
    <property type="term" value="C:cell cortex of cell tip"/>
    <property type="evidence" value="ECO:0007669"/>
    <property type="project" value="TreeGrafter"/>
</dbReference>
<feature type="region of interest" description="Disordered" evidence="1">
    <location>
        <begin position="296"/>
        <end position="333"/>
    </location>
</feature>
<accession>A0AAN6IG78</accession>
<keyword evidence="2" id="KW-0812">Transmembrane</keyword>
<evidence type="ECO:0000313" key="4">
    <source>
        <dbReference type="Proteomes" id="UP001203852"/>
    </source>
</evidence>
<dbReference type="InterPro" id="IPR052413">
    <property type="entry name" value="SUR7_domain"/>
</dbReference>
<feature type="transmembrane region" description="Helical" evidence="2">
    <location>
        <begin position="12"/>
        <end position="33"/>
    </location>
</feature>
<keyword evidence="4" id="KW-1185">Reference proteome</keyword>
<protein>
    <submittedName>
        <fullName evidence="3">SUR7/PalI family-domain-containing protein</fullName>
    </submittedName>
</protein>
<evidence type="ECO:0000256" key="1">
    <source>
        <dbReference type="SAM" id="MobiDB-lite"/>
    </source>
</evidence>
<dbReference type="Proteomes" id="UP001203852">
    <property type="component" value="Unassembled WGS sequence"/>
</dbReference>
<keyword evidence="2" id="KW-0472">Membrane</keyword>
<dbReference type="GO" id="GO:0005886">
    <property type="term" value="C:plasma membrane"/>
    <property type="evidence" value="ECO:0007669"/>
    <property type="project" value="InterPro"/>
</dbReference>
<dbReference type="AlphaFoldDB" id="A0AAN6IG78"/>
<evidence type="ECO:0000313" key="3">
    <source>
        <dbReference type="EMBL" id="KAI1614244.1"/>
    </source>
</evidence>
<evidence type="ECO:0000256" key="2">
    <source>
        <dbReference type="SAM" id="Phobius"/>
    </source>
</evidence>
<organism evidence="3 4">
    <name type="scientific">Exophiala viscosa</name>
    <dbReference type="NCBI Taxonomy" id="2486360"/>
    <lineage>
        <taxon>Eukaryota</taxon>
        <taxon>Fungi</taxon>
        <taxon>Dikarya</taxon>
        <taxon>Ascomycota</taxon>
        <taxon>Pezizomycotina</taxon>
        <taxon>Eurotiomycetes</taxon>
        <taxon>Chaetothyriomycetidae</taxon>
        <taxon>Chaetothyriales</taxon>
        <taxon>Herpotrichiellaceae</taxon>
        <taxon>Exophiala</taxon>
    </lineage>
</organism>
<keyword evidence="2" id="KW-1133">Transmembrane helix</keyword>
<sequence length="333" mass="36276">MVNPGRVCCITAPFLLSIAVLVCLVLVFIAGTYDRNDTVDDLYFLKIDLTNLTLSSSANIVDTIDGSNSTALGGALETAKQSLGMKDYYTIYMRSYCSWNGNDTYANCTDPKAYFWFNPVTVWGLNSTGESVDELLPKTFRDGLSAYHAASKAIFYLYVVALAASAVTLVVGISAIFSRWGSFFTTFCAAAMALMTIGASVTVTAVYIILKGALNGALKKDYGIVSTIGTKVLSVTWIGTAFAVGAGFFWLLSVCCCSGRSPYHKNRDEARRTRAEKTPYTYERVGSPYLGPSDHQSVPLHSMGATPGFQQPLQQHHHQHQQTAYEPFRSQGV</sequence>
<feature type="transmembrane region" description="Helical" evidence="2">
    <location>
        <begin position="183"/>
        <end position="210"/>
    </location>
</feature>
<dbReference type="PANTHER" id="PTHR28019">
    <property type="entry name" value="CELL MEMBRANE PROTEIN YLR413W-RELATED"/>
    <property type="match status" value="1"/>
</dbReference>
<gene>
    <name evidence="3" type="ORF">EDD36DRAFT_220580</name>
</gene>
<feature type="transmembrane region" description="Helical" evidence="2">
    <location>
        <begin position="231"/>
        <end position="252"/>
    </location>
</feature>
<dbReference type="Pfam" id="PF06687">
    <property type="entry name" value="SUR7"/>
    <property type="match status" value="1"/>
</dbReference>
<comment type="caution">
    <text evidence="3">The sequence shown here is derived from an EMBL/GenBank/DDBJ whole genome shotgun (WGS) entry which is preliminary data.</text>
</comment>